<keyword evidence="2" id="KW-1185">Reference proteome</keyword>
<evidence type="ECO:0000313" key="2">
    <source>
        <dbReference type="Proteomes" id="UP000650833"/>
    </source>
</evidence>
<accession>A0A8H7R2U5</accession>
<dbReference type="OrthoDB" id="2438399at2759"/>
<gene>
    <name evidence="1" type="ORF">INT46_002505</name>
</gene>
<evidence type="ECO:0000313" key="1">
    <source>
        <dbReference type="EMBL" id="KAG2203223.1"/>
    </source>
</evidence>
<organism evidence="1 2">
    <name type="scientific">Mucor plumbeus</name>
    <dbReference type="NCBI Taxonomy" id="97098"/>
    <lineage>
        <taxon>Eukaryota</taxon>
        <taxon>Fungi</taxon>
        <taxon>Fungi incertae sedis</taxon>
        <taxon>Mucoromycota</taxon>
        <taxon>Mucoromycotina</taxon>
        <taxon>Mucoromycetes</taxon>
        <taxon>Mucorales</taxon>
        <taxon>Mucorineae</taxon>
        <taxon>Mucoraceae</taxon>
        <taxon>Mucor</taxon>
    </lineage>
</organism>
<comment type="caution">
    <text evidence="1">The sequence shown here is derived from an EMBL/GenBank/DDBJ whole genome shotgun (WGS) entry which is preliminary data.</text>
</comment>
<protein>
    <submittedName>
        <fullName evidence="1">Uncharacterized protein</fullName>
    </submittedName>
</protein>
<proteinExistence type="predicted"/>
<dbReference type="AlphaFoldDB" id="A0A8H7R2U5"/>
<name>A0A8H7R2U5_9FUNG</name>
<dbReference type="EMBL" id="JAEPRC010000234">
    <property type="protein sequence ID" value="KAG2203223.1"/>
    <property type="molecule type" value="Genomic_DNA"/>
</dbReference>
<reference evidence="1" key="1">
    <citation type="submission" date="2020-12" db="EMBL/GenBank/DDBJ databases">
        <title>Metabolic potential, ecology and presence of endohyphal bacteria is reflected in genomic diversity of Mucoromycotina.</title>
        <authorList>
            <person name="Muszewska A."/>
            <person name="Okrasinska A."/>
            <person name="Steczkiewicz K."/>
            <person name="Drgas O."/>
            <person name="Orlowska M."/>
            <person name="Perlinska-Lenart U."/>
            <person name="Aleksandrzak-Piekarczyk T."/>
            <person name="Szatraj K."/>
            <person name="Zielenkiewicz U."/>
            <person name="Pilsyk S."/>
            <person name="Malc E."/>
            <person name="Mieczkowski P."/>
            <person name="Kruszewska J.S."/>
            <person name="Biernat P."/>
            <person name="Pawlowska J."/>
        </authorList>
    </citation>
    <scope>NUCLEOTIDE SEQUENCE</scope>
    <source>
        <strain evidence="1">CBS 226.32</strain>
    </source>
</reference>
<sequence length="50" mass="5718">MTSHTRGFGVLVFKTCKTLWHRDVNASKNMMSIAPSIWNQDGHPTAFQRI</sequence>
<dbReference type="Proteomes" id="UP000650833">
    <property type="component" value="Unassembled WGS sequence"/>
</dbReference>